<evidence type="ECO:0000313" key="3">
    <source>
        <dbReference type="EMBL" id="MFF4771956.1"/>
    </source>
</evidence>
<proteinExistence type="predicted"/>
<keyword evidence="1" id="KW-0175">Coiled coil</keyword>
<protein>
    <submittedName>
        <fullName evidence="3">Chromate resistance protein ChrB</fullName>
    </submittedName>
</protein>
<dbReference type="RefSeq" id="WP_387340520.1">
    <property type="nucleotide sequence ID" value="NZ_JBIAXI010000002.1"/>
</dbReference>
<accession>A0ABW6UY25</accession>
<organism evidence="3 4">
    <name type="scientific">Microtetraspora fusca</name>
    <dbReference type="NCBI Taxonomy" id="1997"/>
    <lineage>
        <taxon>Bacteria</taxon>
        <taxon>Bacillati</taxon>
        <taxon>Actinomycetota</taxon>
        <taxon>Actinomycetes</taxon>
        <taxon>Streptosporangiales</taxon>
        <taxon>Streptosporangiaceae</taxon>
        <taxon>Microtetraspora</taxon>
    </lineage>
</organism>
<dbReference type="Proteomes" id="UP001602119">
    <property type="component" value="Unassembled WGS sequence"/>
</dbReference>
<dbReference type="Pfam" id="PF20229">
    <property type="entry name" value="ChrB_N"/>
    <property type="match status" value="1"/>
</dbReference>
<reference evidence="3 4" key="1">
    <citation type="submission" date="2024-10" db="EMBL/GenBank/DDBJ databases">
        <title>The Natural Products Discovery Center: Release of the First 8490 Sequenced Strains for Exploring Actinobacteria Biosynthetic Diversity.</title>
        <authorList>
            <person name="Kalkreuter E."/>
            <person name="Kautsar S.A."/>
            <person name="Yang D."/>
            <person name="Bader C.D."/>
            <person name="Teijaro C.N."/>
            <person name="Fluegel L."/>
            <person name="Davis C.M."/>
            <person name="Simpson J.R."/>
            <person name="Lauterbach L."/>
            <person name="Steele A.D."/>
            <person name="Gui C."/>
            <person name="Meng S."/>
            <person name="Li G."/>
            <person name="Viehrig K."/>
            <person name="Ye F."/>
            <person name="Su P."/>
            <person name="Kiefer A.F."/>
            <person name="Nichols A."/>
            <person name="Cepeda A.J."/>
            <person name="Yan W."/>
            <person name="Fan B."/>
            <person name="Jiang Y."/>
            <person name="Adhikari A."/>
            <person name="Zheng C.-J."/>
            <person name="Schuster L."/>
            <person name="Cowan T.M."/>
            <person name="Smanski M.J."/>
            <person name="Chevrette M.G."/>
            <person name="De Carvalho L.P.S."/>
            <person name="Shen B."/>
        </authorList>
    </citation>
    <scope>NUCLEOTIDE SEQUENCE [LARGE SCALE GENOMIC DNA]</scope>
    <source>
        <strain evidence="3 4">NPDC001281</strain>
    </source>
</reference>
<gene>
    <name evidence="3" type="ORF">ACFY05_03785</name>
</gene>
<evidence type="ECO:0000313" key="4">
    <source>
        <dbReference type="Proteomes" id="UP001602119"/>
    </source>
</evidence>
<dbReference type="InterPro" id="IPR046858">
    <property type="entry name" value="ChrB_N"/>
</dbReference>
<sequence length="72" mass="8224">MSGSARTTRSRNAEEIRQDLEKLRRRLRKVEGRDWMGAPGREPAREKVAECECLLDQFEADVYERVGDTGAA</sequence>
<feature type="domain" description="ChrB N-terminal" evidence="2">
    <location>
        <begin position="13"/>
        <end position="66"/>
    </location>
</feature>
<feature type="coiled-coil region" evidence="1">
    <location>
        <begin position="6"/>
        <end position="33"/>
    </location>
</feature>
<evidence type="ECO:0000259" key="2">
    <source>
        <dbReference type="Pfam" id="PF20229"/>
    </source>
</evidence>
<evidence type="ECO:0000256" key="1">
    <source>
        <dbReference type="SAM" id="Coils"/>
    </source>
</evidence>
<name>A0ABW6UY25_MICFU</name>
<dbReference type="EMBL" id="JBIAXI010000002">
    <property type="protein sequence ID" value="MFF4771956.1"/>
    <property type="molecule type" value="Genomic_DNA"/>
</dbReference>
<comment type="caution">
    <text evidence="3">The sequence shown here is derived from an EMBL/GenBank/DDBJ whole genome shotgun (WGS) entry which is preliminary data.</text>
</comment>
<keyword evidence="4" id="KW-1185">Reference proteome</keyword>